<keyword evidence="3" id="KW-1003">Cell membrane</keyword>
<evidence type="ECO:0000256" key="9">
    <source>
        <dbReference type="ARBA" id="ARBA00022989"/>
    </source>
</evidence>
<evidence type="ECO:0000313" key="14">
    <source>
        <dbReference type="EMBL" id="MBW4671611.1"/>
    </source>
</evidence>
<dbReference type="AlphaFoldDB" id="A0A951QTR1"/>
<keyword evidence="4" id="KW-0645">Protease</keyword>
<organism evidence="14 15">
    <name type="scientific">Cyanomargarita calcarea GSE-NOS-MK-12-04C</name>
    <dbReference type="NCBI Taxonomy" id="2839659"/>
    <lineage>
        <taxon>Bacteria</taxon>
        <taxon>Bacillati</taxon>
        <taxon>Cyanobacteriota</taxon>
        <taxon>Cyanophyceae</taxon>
        <taxon>Nostocales</taxon>
        <taxon>Cyanomargaritaceae</taxon>
        <taxon>Cyanomargarita</taxon>
    </lineage>
</organism>
<keyword evidence="7 14" id="KW-0378">Hydrolase</keyword>
<feature type="transmembrane region" description="Helical" evidence="12">
    <location>
        <begin position="568"/>
        <end position="587"/>
    </location>
</feature>
<feature type="transmembrane region" description="Helical" evidence="12">
    <location>
        <begin position="221"/>
        <end position="244"/>
    </location>
</feature>
<dbReference type="Proteomes" id="UP000729701">
    <property type="component" value="Unassembled WGS sequence"/>
</dbReference>
<comment type="caution">
    <text evidence="14">The sequence shown here is derived from an EMBL/GenBank/DDBJ whole genome shotgun (WGS) entry which is preliminary data.</text>
</comment>
<dbReference type="InterPro" id="IPR001915">
    <property type="entry name" value="Peptidase_M48"/>
</dbReference>
<keyword evidence="10 14" id="KW-0482">Metalloprotease</keyword>
<dbReference type="GO" id="GO:0005886">
    <property type="term" value="C:plasma membrane"/>
    <property type="evidence" value="ECO:0007669"/>
    <property type="project" value="UniProtKB-SubCell"/>
</dbReference>
<evidence type="ECO:0000256" key="1">
    <source>
        <dbReference type="ARBA" id="ARBA00001947"/>
    </source>
</evidence>
<keyword evidence="8" id="KW-0862">Zinc</keyword>
<dbReference type="Pfam" id="PF01435">
    <property type="entry name" value="Peptidase_M48"/>
    <property type="match status" value="1"/>
</dbReference>
<evidence type="ECO:0000256" key="12">
    <source>
        <dbReference type="SAM" id="Phobius"/>
    </source>
</evidence>
<feature type="transmembrane region" description="Helical" evidence="12">
    <location>
        <begin position="177"/>
        <end position="201"/>
    </location>
</feature>
<evidence type="ECO:0000256" key="3">
    <source>
        <dbReference type="ARBA" id="ARBA00022475"/>
    </source>
</evidence>
<evidence type="ECO:0000256" key="8">
    <source>
        <dbReference type="ARBA" id="ARBA00022833"/>
    </source>
</evidence>
<evidence type="ECO:0000313" key="15">
    <source>
        <dbReference type="Proteomes" id="UP000729701"/>
    </source>
</evidence>
<evidence type="ECO:0000256" key="11">
    <source>
        <dbReference type="ARBA" id="ARBA00023136"/>
    </source>
</evidence>
<feature type="domain" description="Peptidase M48" evidence="13">
    <location>
        <begin position="289"/>
        <end position="499"/>
    </location>
</feature>
<evidence type="ECO:0000256" key="10">
    <source>
        <dbReference type="ARBA" id="ARBA00023049"/>
    </source>
</evidence>
<keyword evidence="5 12" id="KW-0812">Transmembrane</keyword>
<comment type="cofactor">
    <cofactor evidence="1">
        <name>Zn(2+)</name>
        <dbReference type="ChEBI" id="CHEBI:29105"/>
    </cofactor>
</comment>
<comment type="subcellular location">
    <subcellularLocation>
        <location evidence="2">Cell membrane</location>
        <topology evidence="2">Multi-pass membrane protein</topology>
    </subcellularLocation>
</comment>
<feature type="transmembrane region" description="Helical" evidence="12">
    <location>
        <begin position="526"/>
        <end position="548"/>
    </location>
</feature>
<sequence>MSSHLESSLEAGLTALKQEDYQTAIAILEVVAAKEQSTPSGIQASIGLVVAYGRSGNIPGAIALCETLTQSNNLQVRDWAVRTLIPLTIRRPSASAPVVDTGFVPFDNSLSTPDPVNFISPKELDNAVAPTSELGSAMVQVSRGQSKAHKINWRQAPRTKVWQPLPKSKFDLIPLRLLAFGTFIALFWVMRELLILVFGFINDILVKLPFLEPIQLFYRDTTPWLLALLFILMGISPWLLDWLFTNLYGQREIDREGLNLYSHEAVRVLHRYSHQRGWKFPKLRILPIAAPLAITYGNLPRNARIVVSQGLLQQLADDEIAAIYATQLGHIRHWDFMVMSVLLLVTIPVYRLYLNLSNLADGISLQFGRMLVGMVANLVYLVWCLLTGTALLNSQVRNYYSDRFGCDLTGNPNGLVRALLKIAIGVAGDIEKQQQTTWQLESLNILAPVGYQQSLSIGSIAPNVSFESLLMWDYLNPYSRWFTINNTHPMIGDRVYRLCKIARNWNIEPEIYIDLEQPLRVKRQSFLLQIAPFVGVPLGISFAVLIWLVWHLAFALKILNLKWIYEDWSFITGCLLIGFSIGTLMRINSFFPQIKGQEVQTEERLANLCANPSALPIDCIGVRLVGKLLGRRGTSNLLGQDLMLHCNIGLVKLHHISWGGQSVHIQDFIGRQVSVTGWFRRSATPWIDIQTLQSQSGKTINSPHPIWSTVLAVATEAWGAYILLRG</sequence>
<dbReference type="PANTHER" id="PTHR43221">
    <property type="entry name" value="PROTEASE HTPX"/>
    <property type="match status" value="1"/>
</dbReference>
<dbReference type="EMBL" id="JAHHGZ010000049">
    <property type="protein sequence ID" value="MBW4671611.1"/>
    <property type="molecule type" value="Genomic_DNA"/>
</dbReference>
<evidence type="ECO:0000256" key="4">
    <source>
        <dbReference type="ARBA" id="ARBA00022670"/>
    </source>
</evidence>
<dbReference type="InterPro" id="IPR050083">
    <property type="entry name" value="HtpX_protease"/>
</dbReference>
<feature type="transmembrane region" description="Helical" evidence="12">
    <location>
        <begin position="374"/>
        <end position="393"/>
    </location>
</feature>
<accession>A0A951QTR1</accession>
<evidence type="ECO:0000256" key="6">
    <source>
        <dbReference type="ARBA" id="ARBA00022723"/>
    </source>
</evidence>
<reference evidence="14" key="2">
    <citation type="journal article" date="2022" name="Microbiol. Resour. Announc.">
        <title>Metagenome Sequencing to Explore Phylogenomics of Terrestrial Cyanobacteria.</title>
        <authorList>
            <person name="Ward R.D."/>
            <person name="Stajich J.E."/>
            <person name="Johansen J.R."/>
            <person name="Huntemann M."/>
            <person name="Clum A."/>
            <person name="Foster B."/>
            <person name="Foster B."/>
            <person name="Roux S."/>
            <person name="Palaniappan K."/>
            <person name="Varghese N."/>
            <person name="Mukherjee S."/>
            <person name="Reddy T.B.K."/>
            <person name="Daum C."/>
            <person name="Copeland A."/>
            <person name="Chen I.A."/>
            <person name="Ivanova N.N."/>
            <person name="Kyrpides N.C."/>
            <person name="Shapiro N."/>
            <person name="Eloe-Fadrosh E.A."/>
            <person name="Pietrasiak N."/>
        </authorList>
    </citation>
    <scope>NUCLEOTIDE SEQUENCE</scope>
    <source>
        <strain evidence="14">GSE-NOS-MK-12-04C</strain>
    </source>
</reference>
<gene>
    <name evidence="14" type="ORF">KME60_30350</name>
</gene>
<keyword evidence="9 12" id="KW-1133">Transmembrane helix</keyword>
<name>A0A951QTR1_9CYAN</name>
<protein>
    <submittedName>
        <fullName evidence="14">M48 family metalloprotease</fullName>
        <ecNumber evidence="14">3.4.24.-</ecNumber>
    </submittedName>
</protein>
<keyword evidence="11 12" id="KW-0472">Membrane</keyword>
<evidence type="ECO:0000256" key="5">
    <source>
        <dbReference type="ARBA" id="ARBA00022692"/>
    </source>
</evidence>
<dbReference type="EC" id="3.4.24.-" evidence="14"/>
<evidence type="ECO:0000256" key="2">
    <source>
        <dbReference type="ARBA" id="ARBA00004651"/>
    </source>
</evidence>
<proteinExistence type="predicted"/>
<dbReference type="PANTHER" id="PTHR43221:SF1">
    <property type="entry name" value="PROTEASE HTPX"/>
    <property type="match status" value="1"/>
</dbReference>
<dbReference type="GO" id="GO:0004222">
    <property type="term" value="F:metalloendopeptidase activity"/>
    <property type="evidence" value="ECO:0007669"/>
    <property type="project" value="InterPro"/>
</dbReference>
<feature type="transmembrane region" description="Helical" evidence="12">
    <location>
        <begin position="336"/>
        <end position="354"/>
    </location>
</feature>
<reference evidence="14" key="1">
    <citation type="submission" date="2021-05" db="EMBL/GenBank/DDBJ databases">
        <authorList>
            <person name="Pietrasiak N."/>
            <person name="Ward R."/>
            <person name="Stajich J.E."/>
            <person name="Kurbessoian T."/>
        </authorList>
    </citation>
    <scope>NUCLEOTIDE SEQUENCE</scope>
    <source>
        <strain evidence="14">GSE-NOS-MK-12-04C</strain>
    </source>
</reference>
<dbReference type="GO" id="GO:0006508">
    <property type="term" value="P:proteolysis"/>
    <property type="evidence" value="ECO:0007669"/>
    <property type="project" value="UniProtKB-KW"/>
</dbReference>
<keyword evidence="6" id="KW-0479">Metal-binding</keyword>
<evidence type="ECO:0000259" key="13">
    <source>
        <dbReference type="Pfam" id="PF01435"/>
    </source>
</evidence>
<dbReference type="GO" id="GO:0046872">
    <property type="term" value="F:metal ion binding"/>
    <property type="evidence" value="ECO:0007669"/>
    <property type="project" value="UniProtKB-KW"/>
</dbReference>
<evidence type="ECO:0000256" key="7">
    <source>
        <dbReference type="ARBA" id="ARBA00022801"/>
    </source>
</evidence>
<dbReference type="Gene3D" id="3.30.2010.10">
    <property type="entry name" value="Metalloproteases ('zincins'), catalytic domain"/>
    <property type="match status" value="1"/>
</dbReference>